<dbReference type="SMART" id="SM01038">
    <property type="entry name" value="Bgal_small_N"/>
    <property type="match status" value="1"/>
</dbReference>
<dbReference type="PANTHER" id="PTHR46323:SF2">
    <property type="entry name" value="BETA-GALACTOSIDASE"/>
    <property type="match status" value="1"/>
</dbReference>
<evidence type="ECO:0000259" key="9">
    <source>
        <dbReference type="SMART" id="SM01038"/>
    </source>
</evidence>
<sequence length="1046" mass="114985">MILPGHHEDLTVLHEGTLPHRAYYVPASAPAHGAPWQRETSDRFQLLNGDWAFAYYPGPYAVPEDFWAPAAPTTDLARIPVPSSWQHQGYDHHQYTNYRYPIPLDPPYVPQDNPCGTYLLDFEHTAPAAAPCTHLVFEGVDSCFYVWLNGRYLGYSQISHATSEFDVTDFLIPGTNRLAVLVLKWCDGTYLEDQDKFRTSGIFRDVYLLDRPQDCLFDYAITTALDDAATVTVRAGFRGQAVPTRLELRDAAGAVVADGELEPADTGSPYTHAAALRVASPHLWCAEDPYLYTLHLTTPGEVITEQVGLREVTTAGAVLYVNGAPATLRGVNRHESDPVTGPAVGVEHMLRDLRLMKQHNINAVRTAHYPNDPRFYQLCDAYGFFVMSEADVESHGTQVRVLADSSWDSQVEHWNEPIADNPEWTEPTLDRVRAMVEREKNRPSVISWSAGNECAYGCTFEAALAWIKAADPTRVTHYESAFYRDSKRAYDYSGIDLYGRMYPGLDEVHAYLDADPDKPFLLVEYCHAMGNGPGDLEEYWELILAEPRMCGGFVWEWCDHAIRAGTADDGRPVYLYGGDSGELLHDGNFCVDGLVSPDRVPHTGLLELKNVQRPARVLAFDADAGALTLRNDLDATDLADYLEAHYEVRRDGVVVDSGELVLPDSVPPHTAVTIPCAARVPESGRCHLLVSYRLKAAAPLLEAGHELGFDEVPLSNAHPRHHVLDRLAALAGAPSSDTTAATPTVTTAGPTGLVVAGESFNYEFDTRTGLPSRLVVGGRSLLTRPMEINTWRAPTDNDAEARKDWETAQYHRTTTRAYRVEAEERADAVVVHTELSVGAPAVQPVLRAAGTWTITPSGLIALDARVMLDPDFPPLPRLGLRLFLPQSMTAVAYHGLGPHESYADKRRAGYHGAFRSDVDALHVPYLRPQEGGSHADCDYVTVSDDVASLTAAGFGPLSFNASRYTQEELTRARHDVELRPCGATVLCLDRAMAGIGSASCGPALRDIYRVVPGHLTDLGIRLFLLPSITPTRGDSVLAGSTHSEVN</sequence>
<evidence type="ECO:0000256" key="1">
    <source>
        <dbReference type="ARBA" id="ARBA00001412"/>
    </source>
</evidence>
<dbReference type="GO" id="GO:0005990">
    <property type="term" value="P:lactose catabolic process"/>
    <property type="evidence" value="ECO:0007669"/>
    <property type="project" value="TreeGrafter"/>
</dbReference>
<dbReference type="InterPro" id="IPR006102">
    <property type="entry name" value="Ig-like_GH2"/>
</dbReference>
<evidence type="ECO:0000256" key="4">
    <source>
        <dbReference type="ARBA" id="ARBA00013303"/>
    </source>
</evidence>
<keyword evidence="5 8" id="KW-0378">Hydrolase</keyword>
<dbReference type="InterPro" id="IPR008979">
    <property type="entry name" value="Galactose-bd-like_sf"/>
</dbReference>
<dbReference type="Pfam" id="PF00703">
    <property type="entry name" value="Glyco_hydro_2"/>
    <property type="match status" value="1"/>
</dbReference>
<comment type="similarity">
    <text evidence="2 8">Belongs to the glycosyl hydrolase 2 family.</text>
</comment>
<dbReference type="InterPro" id="IPR006101">
    <property type="entry name" value="Glyco_hydro_2"/>
</dbReference>
<evidence type="ECO:0000256" key="8">
    <source>
        <dbReference type="RuleBase" id="RU361154"/>
    </source>
</evidence>
<dbReference type="InterPro" id="IPR032312">
    <property type="entry name" value="LacZ_4"/>
</dbReference>
<protein>
    <recommendedName>
        <fullName evidence="4 8">Beta-galactosidase</fullName>
        <ecNumber evidence="3 8">3.2.1.23</ecNumber>
    </recommendedName>
    <alternativeName>
        <fullName evidence="7 8">Lactase</fullName>
    </alternativeName>
</protein>
<dbReference type="PRINTS" id="PR00132">
    <property type="entry name" value="GLHYDRLASE2"/>
</dbReference>
<evidence type="ECO:0000313" key="10">
    <source>
        <dbReference type="EMBL" id="CED91669.1"/>
    </source>
</evidence>
<gene>
    <name evidence="10" type="ORF">AAM4_1837</name>
</gene>
<dbReference type="Gene3D" id="2.60.40.10">
    <property type="entry name" value="Immunoglobulins"/>
    <property type="match status" value="2"/>
</dbReference>
<dbReference type="AlphaFoldDB" id="A0A1L7RKN5"/>
<evidence type="ECO:0000256" key="2">
    <source>
        <dbReference type="ARBA" id="ARBA00007401"/>
    </source>
</evidence>
<accession>A0A1L7RKN5</accession>
<dbReference type="InterPro" id="IPR006104">
    <property type="entry name" value="Glyco_hydro_2_N"/>
</dbReference>
<dbReference type="SUPFAM" id="SSF49785">
    <property type="entry name" value="Galactose-binding domain-like"/>
    <property type="match status" value="1"/>
</dbReference>
<evidence type="ECO:0000256" key="7">
    <source>
        <dbReference type="ARBA" id="ARBA00032230"/>
    </source>
</evidence>
<dbReference type="InterPro" id="IPR006103">
    <property type="entry name" value="Glyco_hydro_2_cat"/>
</dbReference>
<evidence type="ECO:0000256" key="6">
    <source>
        <dbReference type="ARBA" id="ARBA00023295"/>
    </source>
</evidence>
<dbReference type="SUPFAM" id="SSF51445">
    <property type="entry name" value="(Trans)glycosidases"/>
    <property type="match status" value="1"/>
</dbReference>
<dbReference type="Gene3D" id="2.60.120.260">
    <property type="entry name" value="Galactose-binding domain-like"/>
    <property type="match status" value="1"/>
</dbReference>
<dbReference type="GO" id="GO:0030246">
    <property type="term" value="F:carbohydrate binding"/>
    <property type="evidence" value="ECO:0007669"/>
    <property type="project" value="InterPro"/>
</dbReference>
<dbReference type="GO" id="GO:0004565">
    <property type="term" value="F:beta-galactosidase activity"/>
    <property type="evidence" value="ECO:0007669"/>
    <property type="project" value="UniProtKB-EC"/>
</dbReference>
<proteinExistence type="inferred from homology"/>
<dbReference type="Gene3D" id="3.20.20.80">
    <property type="entry name" value="Glycosidases"/>
    <property type="match status" value="1"/>
</dbReference>
<dbReference type="GO" id="GO:0009341">
    <property type="term" value="C:beta-galactosidase complex"/>
    <property type="evidence" value="ECO:0007669"/>
    <property type="project" value="InterPro"/>
</dbReference>
<comment type="catalytic activity">
    <reaction evidence="1 8">
        <text>Hydrolysis of terminal non-reducing beta-D-galactose residues in beta-D-galactosides.</text>
        <dbReference type="EC" id="3.2.1.23"/>
    </reaction>
</comment>
<dbReference type="InterPro" id="IPR050347">
    <property type="entry name" value="Bact_Beta-galactosidase"/>
</dbReference>
<dbReference type="Pfam" id="PF02929">
    <property type="entry name" value="Bgal_small_N"/>
    <property type="match status" value="1"/>
</dbReference>
<dbReference type="InterPro" id="IPR017853">
    <property type="entry name" value="GH"/>
</dbReference>
<dbReference type="SUPFAM" id="SSF74650">
    <property type="entry name" value="Galactose mutarotase-like"/>
    <property type="match status" value="1"/>
</dbReference>
<dbReference type="PROSITE" id="PS00719">
    <property type="entry name" value="GLYCOSYL_HYDROL_F2_1"/>
    <property type="match status" value="1"/>
</dbReference>
<organism evidence="10">
    <name type="scientific">Actinomyces succiniciruminis</name>
    <dbReference type="NCBI Taxonomy" id="1522002"/>
    <lineage>
        <taxon>Bacteria</taxon>
        <taxon>Bacillati</taxon>
        <taxon>Actinomycetota</taxon>
        <taxon>Actinomycetes</taxon>
        <taxon>Actinomycetales</taxon>
        <taxon>Actinomycetaceae</taxon>
        <taxon>Actinomyces</taxon>
    </lineage>
</organism>
<reference evidence="10" key="1">
    <citation type="submission" date="2014-07" db="EMBL/GenBank/DDBJ databases">
        <authorList>
            <person name="Zhang J.E."/>
            <person name="Yang H."/>
            <person name="Guo J."/>
            <person name="Deng Z."/>
            <person name="Luo H."/>
            <person name="Luo M."/>
            <person name="Zhao B."/>
        </authorList>
    </citation>
    <scope>NUCLEOTIDE SEQUENCE</scope>
    <source>
        <strain evidence="10">AM4</strain>
    </source>
</reference>
<evidence type="ECO:0000256" key="5">
    <source>
        <dbReference type="ARBA" id="ARBA00022801"/>
    </source>
</evidence>
<dbReference type="EC" id="3.2.1.23" evidence="3 8"/>
<name>A0A1L7RKN5_9ACTO</name>
<dbReference type="InterPro" id="IPR023230">
    <property type="entry name" value="Glyco_hydro_2_CS"/>
</dbReference>
<dbReference type="Gene3D" id="2.70.98.10">
    <property type="match status" value="1"/>
</dbReference>
<dbReference type="InterPro" id="IPR011013">
    <property type="entry name" value="Gal_mutarotase_sf_dom"/>
</dbReference>
<dbReference type="EMBL" id="LK995517">
    <property type="protein sequence ID" value="CED91669.1"/>
    <property type="molecule type" value="Genomic_DNA"/>
</dbReference>
<evidence type="ECO:0000256" key="3">
    <source>
        <dbReference type="ARBA" id="ARBA00012756"/>
    </source>
</evidence>
<dbReference type="Pfam" id="PF16353">
    <property type="entry name" value="LacZ_4"/>
    <property type="match status" value="1"/>
</dbReference>
<dbReference type="InterPro" id="IPR036156">
    <property type="entry name" value="Beta-gal/glucu_dom_sf"/>
</dbReference>
<dbReference type="PROSITE" id="PS00608">
    <property type="entry name" value="GLYCOSYL_HYDROL_F2_2"/>
    <property type="match status" value="1"/>
</dbReference>
<dbReference type="Pfam" id="PF02836">
    <property type="entry name" value="Glyco_hydro_2_C"/>
    <property type="match status" value="1"/>
</dbReference>
<dbReference type="PANTHER" id="PTHR46323">
    <property type="entry name" value="BETA-GALACTOSIDASE"/>
    <property type="match status" value="1"/>
</dbReference>
<dbReference type="InterPro" id="IPR013783">
    <property type="entry name" value="Ig-like_fold"/>
</dbReference>
<dbReference type="InterPro" id="IPR014718">
    <property type="entry name" value="GH-type_carb-bd"/>
</dbReference>
<keyword evidence="6 8" id="KW-0326">Glycosidase</keyword>
<dbReference type="Pfam" id="PF02837">
    <property type="entry name" value="Glyco_hydro_2_N"/>
    <property type="match status" value="1"/>
</dbReference>
<dbReference type="SUPFAM" id="SSF49303">
    <property type="entry name" value="beta-Galactosidase/glucuronidase domain"/>
    <property type="match status" value="2"/>
</dbReference>
<dbReference type="InterPro" id="IPR023232">
    <property type="entry name" value="Glyco_hydro_2_AS"/>
</dbReference>
<dbReference type="InterPro" id="IPR004199">
    <property type="entry name" value="B-gal_small/dom_5"/>
</dbReference>
<dbReference type="RefSeq" id="WP_210580595.1">
    <property type="nucleotide sequence ID" value="NZ_LK995517.1"/>
</dbReference>
<feature type="domain" description="Beta galactosidase small chain/" evidence="9">
    <location>
        <begin position="754"/>
        <end position="1023"/>
    </location>
</feature>